<gene>
    <name evidence="23" type="primary">mutM</name>
    <name evidence="23" type="ordered locus">Acin_2090</name>
</gene>
<keyword evidence="11" id="KW-0378">Hydrolase</keyword>
<dbReference type="FunCoup" id="G4Q5B3">
    <property type="interactions" value="279"/>
</dbReference>
<dbReference type="GO" id="GO:0003690">
    <property type="term" value="F:double-stranded DNA binding"/>
    <property type="evidence" value="ECO:0007669"/>
    <property type="project" value="UniProtKB-ARBA"/>
</dbReference>
<dbReference type="Gene3D" id="1.10.8.50">
    <property type="match status" value="1"/>
</dbReference>
<name>G4Q5B3_ACIIR</name>
<comment type="catalytic activity">
    <reaction evidence="1">
        <text>Hydrolysis of DNA containing ring-opened 7-methylguanine residues, releasing 2,6-diamino-4-hydroxy-5-(N-methyl)formamidopyrimidine.</text>
        <dbReference type="EC" id="3.2.2.23"/>
    </reaction>
</comment>
<dbReference type="eggNOG" id="COG0266">
    <property type="taxonomic scope" value="Bacteria"/>
</dbReference>
<dbReference type="GO" id="GO:0006284">
    <property type="term" value="P:base-excision repair"/>
    <property type="evidence" value="ECO:0007669"/>
    <property type="project" value="InterPro"/>
</dbReference>
<dbReference type="PANTHER" id="PTHR22993">
    <property type="entry name" value="FORMAMIDOPYRIMIDINE-DNA GLYCOSYLASE"/>
    <property type="match status" value="1"/>
</dbReference>
<evidence type="ECO:0000259" key="22">
    <source>
        <dbReference type="PROSITE" id="PS51068"/>
    </source>
</evidence>
<dbReference type="EC" id="3.2.2.23" evidence="5"/>
<evidence type="ECO:0000256" key="8">
    <source>
        <dbReference type="ARBA" id="ARBA00022723"/>
    </source>
</evidence>
<evidence type="ECO:0000256" key="6">
    <source>
        <dbReference type="ARBA" id="ARBA00012720"/>
    </source>
</evidence>
<evidence type="ECO:0000256" key="19">
    <source>
        <dbReference type="ARBA" id="ARBA00044632"/>
    </source>
</evidence>
<keyword evidence="9" id="KW-0227">DNA damage</keyword>
<dbReference type="Pfam" id="PF06831">
    <property type="entry name" value="H2TH"/>
    <property type="match status" value="1"/>
</dbReference>
<dbReference type="PROSITE" id="PS01242">
    <property type="entry name" value="ZF_FPG_1"/>
    <property type="match status" value="1"/>
</dbReference>
<dbReference type="EMBL" id="CP003058">
    <property type="protein sequence ID" value="AEQ23291.1"/>
    <property type="molecule type" value="Genomic_DNA"/>
</dbReference>
<dbReference type="InterPro" id="IPR015886">
    <property type="entry name" value="H2TH_FPG"/>
</dbReference>
<evidence type="ECO:0000256" key="4">
    <source>
        <dbReference type="ARBA" id="ARBA00011245"/>
    </source>
</evidence>
<dbReference type="PROSITE" id="PS51068">
    <property type="entry name" value="FPG_CAT"/>
    <property type="match status" value="1"/>
</dbReference>
<dbReference type="CDD" id="cd08966">
    <property type="entry name" value="EcFpg-like_N"/>
    <property type="match status" value="1"/>
</dbReference>
<comment type="subunit">
    <text evidence="4">Monomer.</text>
</comment>
<dbReference type="PANTHER" id="PTHR22993:SF9">
    <property type="entry name" value="FORMAMIDOPYRIMIDINE-DNA GLYCOSYLASE"/>
    <property type="match status" value="1"/>
</dbReference>
<evidence type="ECO:0000256" key="18">
    <source>
        <dbReference type="ARBA" id="ARBA00030638"/>
    </source>
</evidence>
<evidence type="ECO:0000256" key="15">
    <source>
        <dbReference type="ARBA" id="ARBA00023239"/>
    </source>
</evidence>
<keyword evidence="10 20" id="KW-0863">Zinc-finger</keyword>
<evidence type="ECO:0000256" key="2">
    <source>
        <dbReference type="ARBA" id="ARBA00001947"/>
    </source>
</evidence>
<evidence type="ECO:0000256" key="9">
    <source>
        <dbReference type="ARBA" id="ARBA00022763"/>
    </source>
</evidence>
<dbReference type="GO" id="GO:0003684">
    <property type="term" value="F:damaged DNA binding"/>
    <property type="evidence" value="ECO:0007669"/>
    <property type="project" value="InterPro"/>
</dbReference>
<dbReference type="EC" id="4.2.99.18" evidence="6"/>
<evidence type="ECO:0000256" key="13">
    <source>
        <dbReference type="ARBA" id="ARBA00023125"/>
    </source>
</evidence>
<reference evidence="23 24" key="1">
    <citation type="journal article" date="2011" name="J. Bacteriol.">
        <title>Complete genome sequence of Acidaminococcus intestini RYC-MR95, a Gram-negative bacterium from the phylum Firmicutes.</title>
        <authorList>
            <person name="D'Auria G."/>
            <person name="Galan J.C."/>
            <person name="Rodriguez-Alcayna M."/>
            <person name="Moya A."/>
            <person name="Baquero F."/>
            <person name="Latorre A."/>
        </authorList>
    </citation>
    <scope>NUCLEOTIDE SEQUENCE [LARGE SCALE GENOMIC DNA]</scope>
    <source>
        <strain evidence="23 24">RyC-MR95</strain>
    </source>
</reference>
<evidence type="ECO:0000256" key="11">
    <source>
        <dbReference type="ARBA" id="ARBA00022801"/>
    </source>
</evidence>
<dbReference type="SMART" id="SM01232">
    <property type="entry name" value="H2TH"/>
    <property type="match status" value="1"/>
</dbReference>
<dbReference type="InterPro" id="IPR010979">
    <property type="entry name" value="Ribosomal_uS13-like_H2TH"/>
</dbReference>
<dbReference type="GO" id="GO:0034039">
    <property type="term" value="F:8-oxo-7,8-dihydroguanine DNA N-glycosylase activity"/>
    <property type="evidence" value="ECO:0007669"/>
    <property type="project" value="TreeGrafter"/>
</dbReference>
<evidence type="ECO:0000256" key="17">
    <source>
        <dbReference type="ARBA" id="ARBA00023295"/>
    </source>
</evidence>
<evidence type="ECO:0000313" key="23">
    <source>
        <dbReference type="EMBL" id="AEQ23291.1"/>
    </source>
</evidence>
<evidence type="ECO:0000256" key="3">
    <source>
        <dbReference type="ARBA" id="ARBA00009409"/>
    </source>
</evidence>
<dbReference type="InterPro" id="IPR012319">
    <property type="entry name" value="FPG_cat"/>
</dbReference>
<dbReference type="FunFam" id="1.10.8.50:FF:000003">
    <property type="entry name" value="Formamidopyrimidine-DNA glycosylase"/>
    <property type="match status" value="1"/>
</dbReference>
<keyword evidence="8" id="KW-0479">Metal-binding</keyword>
<evidence type="ECO:0000256" key="5">
    <source>
        <dbReference type="ARBA" id="ARBA00012024"/>
    </source>
</evidence>
<protein>
    <recommendedName>
        <fullName evidence="7">Formamidopyrimidine-DNA glycosylase</fullName>
        <ecNumber evidence="5">3.2.2.23</ecNumber>
        <ecNumber evidence="6">4.2.99.18</ecNumber>
    </recommendedName>
    <alternativeName>
        <fullName evidence="18">DNA-(apurinic or apyrimidinic site) lyase MutM</fullName>
    </alternativeName>
</protein>
<evidence type="ECO:0000256" key="20">
    <source>
        <dbReference type="PROSITE-ProRule" id="PRU00391"/>
    </source>
</evidence>
<dbReference type="InterPro" id="IPR035937">
    <property type="entry name" value="FPG_N"/>
</dbReference>
<evidence type="ECO:0000256" key="16">
    <source>
        <dbReference type="ARBA" id="ARBA00023268"/>
    </source>
</evidence>
<accession>G4Q5B3</accession>
<dbReference type="GO" id="GO:0008270">
    <property type="term" value="F:zinc ion binding"/>
    <property type="evidence" value="ECO:0007669"/>
    <property type="project" value="UniProtKB-KW"/>
</dbReference>
<keyword evidence="12" id="KW-0862">Zinc</keyword>
<evidence type="ECO:0000256" key="14">
    <source>
        <dbReference type="ARBA" id="ARBA00023204"/>
    </source>
</evidence>
<keyword evidence="16" id="KW-0511">Multifunctional enzyme</keyword>
<dbReference type="GO" id="GO:0140078">
    <property type="term" value="F:class I DNA-(apurinic or apyrimidinic site) endonuclease activity"/>
    <property type="evidence" value="ECO:0007669"/>
    <property type="project" value="UniProtKB-EC"/>
</dbReference>
<keyword evidence="14" id="KW-0234">DNA repair</keyword>
<dbReference type="Gene3D" id="3.20.190.10">
    <property type="entry name" value="MutM-like, N-terminal"/>
    <property type="match status" value="1"/>
</dbReference>
<evidence type="ECO:0000256" key="10">
    <source>
        <dbReference type="ARBA" id="ARBA00022771"/>
    </source>
</evidence>
<comment type="cofactor">
    <cofactor evidence="2">
        <name>Zn(2+)</name>
        <dbReference type="ChEBI" id="CHEBI:29105"/>
    </cofactor>
</comment>
<evidence type="ECO:0000256" key="12">
    <source>
        <dbReference type="ARBA" id="ARBA00022833"/>
    </source>
</evidence>
<dbReference type="Proteomes" id="UP000007093">
    <property type="component" value="Chromosome"/>
</dbReference>
<dbReference type="InterPro" id="IPR020629">
    <property type="entry name" value="FPG_Glyclase"/>
</dbReference>
<dbReference type="STRING" id="568816.Acin_2090"/>
<keyword evidence="15" id="KW-0456">Lyase</keyword>
<dbReference type="InterPro" id="IPR010663">
    <property type="entry name" value="Znf_FPG/IleRS"/>
</dbReference>
<dbReference type="PATRIC" id="fig|568816.4.peg.2022"/>
<dbReference type="Pfam" id="PF01149">
    <property type="entry name" value="Fapy_DNA_glyco"/>
    <property type="match status" value="1"/>
</dbReference>
<comment type="catalytic activity">
    <reaction evidence="19">
        <text>2'-deoxyribonucleotide-(2'-deoxyribose 5'-phosphate)-2'-deoxyribonucleotide-DNA = a 3'-end 2'-deoxyribonucleotide-(2,3-dehydro-2,3-deoxyribose 5'-phosphate)-DNA + a 5'-end 5'-phospho-2'-deoxyribonucleoside-DNA + H(+)</text>
        <dbReference type="Rhea" id="RHEA:66592"/>
        <dbReference type="Rhea" id="RHEA-COMP:13180"/>
        <dbReference type="Rhea" id="RHEA-COMP:16897"/>
        <dbReference type="Rhea" id="RHEA-COMP:17067"/>
        <dbReference type="ChEBI" id="CHEBI:15378"/>
        <dbReference type="ChEBI" id="CHEBI:136412"/>
        <dbReference type="ChEBI" id="CHEBI:157695"/>
        <dbReference type="ChEBI" id="CHEBI:167181"/>
        <dbReference type="EC" id="4.2.99.18"/>
    </reaction>
</comment>
<comment type="similarity">
    <text evidence="3">Belongs to the FPG family.</text>
</comment>
<evidence type="ECO:0000256" key="1">
    <source>
        <dbReference type="ARBA" id="ARBA00001668"/>
    </source>
</evidence>
<organism evidence="23 24">
    <name type="scientific">Acidaminococcus intestini (strain RyC-MR95)</name>
    <dbReference type="NCBI Taxonomy" id="568816"/>
    <lineage>
        <taxon>Bacteria</taxon>
        <taxon>Bacillati</taxon>
        <taxon>Bacillota</taxon>
        <taxon>Negativicutes</taxon>
        <taxon>Acidaminococcales</taxon>
        <taxon>Acidaminococcaceae</taxon>
        <taxon>Acidaminococcus</taxon>
    </lineage>
</organism>
<dbReference type="SUPFAM" id="SSF81624">
    <property type="entry name" value="N-terminal domain of MutM-like DNA repair proteins"/>
    <property type="match status" value="1"/>
</dbReference>
<dbReference type="HOGENOM" id="CLU_038423_1_2_9"/>
<dbReference type="AlphaFoldDB" id="G4Q5B3"/>
<keyword evidence="17" id="KW-0326">Glycosidase</keyword>
<dbReference type="Pfam" id="PF06827">
    <property type="entry name" value="zf-FPG_IleRS"/>
    <property type="match status" value="1"/>
</dbReference>
<dbReference type="InterPro" id="IPR000214">
    <property type="entry name" value="Znf_DNA_glyclase/AP_lyase"/>
</dbReference>
<dbReference type="SUPFAM" id="SSF46946">
    <property type="entry name" value="S13-like H2TH domain"/>
    <property type="match status" value="1"/>
</dbReference>
<dbReference type="PROSITE" id="PS51066">
    <property type="entry name" value="ZF_FPG_2"/>
    <property type="match status" value="1"/>
</dbReference>
<dbReference type="NCBIfam" id="NF002211">
    <property type="entry name" value="PRK01103.1"/>
    <property type="match status" value="1"/>
</dbReference>
<dbReference type="NCBIfam" id="TIGR00577">
    <property type="entry name" value="fpg"/>
    <property type="match status" value="1"/>
</dbReference>
<proteinExistence type="inferred from homology"/>
<feature type="domain" description="Formamidopyrimidine-DNA glycosylase catalytic" evidence="22">
    <location>
        <begin position="17"/>
        <end position="130"/>
    </location>
</feature>
<dbReference type="InterPro" id="IPR015887">
    <property type="entry name" value="DNA_glyclase_Znf_dom_DNA_BS"/>
</dbReference>
<dbReference type="InParanoid" id="G4Q5B3"/>
<keyword evidence="13" id="KW-0238">DNA-binding</keyword>
<evidence type="ECO:0000256" key="7">
    <source>
        <dbReference type="ARBA" id="ARBA00016240"/>
    </source>
</evidence>
<evidence type="ECO:0000259" key="21">
    <source>
        <dbReference type="PROSITE" id="PS51066"/>
    </source>
</evidence>
<dbReference type="SMART" id="SM00898">
    <property type="entry name" value="Fapy_DNA_glyco"/>
    <property type="match status" value="1"/>
</dbReference>
<keyword evidence="24" id="KW-1185">Reference proteome</keyword>
<dbReference type="KEGG" id="ain:Acin_2090"/>
<evidence type="ECO:0000313" key="24">
    <source>
        <dbReference type="Proteomes" id="UP000007093"/>
    </source>
</evidence>
<feature type="domain" description="FPG-type" evidence="21">
    <location>
        <begin position="254"/>
        <end position="288"/>
    </location>
</feature>
<sequence length="288" mass="32477">MWGNPRLFSQGKGEMMPELPEVEQVRISLEPYVLEQKIEDVRILLPRMIVHPSPEGFRKGLRDAVVTAVLRRGKYLSLMLKGGERLMVHLRMTGAFLAVKKGESLPPFARWGLILSGAYDLWMTDIRTFGTAALYQEGEPLDKGFEALGPEPLDDAMTGTYLKERARHKKTQVKPFILDQSIIAGLGNIYADESLFAAGIRPTKRVSRMTKKEWERLAIAIKEVIQSALRHHGTTFRNYQDADGKMGDNFRYLKVYHRGGKPCPLCGKTLTKTKVAGRGTVYCAHCQK</sequence>
<dbReference type="SUPFAM" id="SSF57716">
    <property type="entry name" value="Glucocorticoid receptor-like (DNA-binding domain)"/>
    <property type="match status" value="1"/>
</dbReference>